<dbReference type="InterPro" id="IPR005648">
    <property type="entry name" value="FlgD"/>
</dbReference>
<evidence type="ECO:0000313" key="10">
    <source>
        <dbReference type="Proteomes" id="UP000248592"/>
    </source>
</evidence>
<feature type="domain" description="FlgD/Vpr Ig-like" evidence="7">
    <location>
        <begin position="113"/>
        <end position="187"/>
    </location>
</feature>
<feature type="domain" description="FlgD Tudor-like" evidence="8">
    <location>
        <begin position="97"/>
        <end position="230"/>
    </location>
</feature>
<evidence type="ECO:0000256" key="2">
    <source>
        <dbReference type="ARBA" id="ARBA00016013"/>
    </source>
</evidence>
<comment type="function">
    <text evidence="4 5">Required for flagellar hook formation. May act as a scaffolding protein.</text>
</comment>
<keyword evidence="3 5" id="KW-1005">Bacterial flagellum biogenesis</keyword>
<evidence type="ECO:0000256" key="6">
    <source>
        <dbReference type="SAM" id="MobiDB-lite"/>
    </source>
</evidence>
<evidence type="ECO:0000313" key="9">
    <source>
        <dbReference type="EMBL" id="AWW49538.1"/>
    </source>
</evidence>
<dbReference type="InterPro" id="IPR025965">
    <property type="entry name" value="FlgD/Vpr_Ig-like"/>
</dbReference>
<dbReference type="Pfam" id="PF13861">
    <property type="entry name" value="FLgD_tudor"/>
    <property type="match status" value="1"/>
</dbReference>
<evidence type="ECO:0000259" key="8">
    <source>
        <dbReference type="Pfam" id="PF13861"/>
    </source>
</evidence>
<name>A0A2Z4JRQ7_9BURK</name>
<keyword evidence="9" id="KW-0966">Cell projection</keyword>
<feature type="compositionally biased region" description="Polar residues" evidence="6">
    <location>
        <begin position="1"/>
        <end position="14"/>
    </location>
</feature>
<dbReference type="EMBL" id="CP030085">
    <property type="protein sequence ID" value="AWW49538.1"/>
    <property type="molecule type" value="Genomic_DNA"/>
</dbReference>
<accession>A0A2Z4JRQ7</accession>
<dbReference type="RefSeq" id="WP_112294519.1">
    <property type="nucleotide sequence ID" value="NZ_CBCSBS010000001.1"/>
</dbReference>
<dbReference type="InterPro" id="IPR025963">
    <property type="entry name" value="FLgD_Tudor"/>
</dbReference>
<dbReference type="GO" id="GO:0044781">
    <property type="term" value="P:bacterial-type flagellum organization"/>
    <property type="evidence" value="ECO:0007669"/>
    <property type="project" value="UniProtKB-UniRule"/>
</dbReference>
<dbReference type="Pfam" id="PF13860">
    <property type="entry name" value="FlgD_ig"/>
    <property type="match status" value="1"/>
</dbReference>
<gene>
    <name evidence="9" type="ORF">Pas1_03545</name>
</gene>
<dbReference type="AlphaFoldDB" id="A0A2Z4JRQ7"/>
<protein>
    <recommendedName>
        <fullName evidence="2 5">Basal-body rod modification protein FlgD</fullName>
    </recommendedName>
</protein>
<evidence type="ECO:0000256" key="3">
    <source>
        <dbReference type="ARBA" id="ARBA00022795"/>
    </source>
</evidence>
<feature type="region of interest" description="Disordered" evidence="6">
    <location>
        <begin position="1"/>
        <end position="22"/>
    </location>
</feature>
<organism evidence="9 10">
    <name type="scientific">Polynucleobacter paneuropaeus</name>
    <dbReference type="NCBI Taxonomy" id="2527775"/>
    <lineage>
        <taxon>Bacteria</taxon>
        <taxon>Pseudomonadati</taxon>
        <taxon>Pseudomonadota</taxon>
        <taxon>Betaproteobacteria</taxon>
        <taxon>Burkholderiales</taxon>
        <taxon>Burkholderiaceae</taxon>
        <taxon>Polynucleobacter</taxon>
    </lineage>
</organism>
<evidence type="ECO:0000256" key="1">
    <source>
        <dbReference type="ARBA" id="ARBA00010577"/>
    </source>
</evidence>
<keyword evidence="9" id="KW-0282">Flagellum</keyword>
<keyword evidence="9" id="KW-0969">Cilium</keyword>
<dbReference type="Pfam" id="PF03963">
    <property type="entry name" value="FlgD"/>
    <property type="match status" value="1"/>
</dbReference>
<dbReference type="Proteomes" id="UP000248592">
    <property type="component" value="Chromosome"/>
</dbReference>
<evidence type="ECO:0000259" key="7">
    <source>
        <dbReference type="Pfam" id="PF13860"/>
    </source>
</evidence>
<dbReference type="Gene3D" id="2.60.40.4070">
    <property type="match status" value="1"/>
</dbReference>
<evidence type="ECO:0000256" key="5">
    <source>
        <dbReference type="RuleBase" id="RU362076"/>
    </source>
</evidence>
<comment type="similarity">
    <text evidence="1 5">Belongs to the FlgD family.</text>
</comment>
<evidence type="ECO:0000256" key="4">
    <source>
        <dbReference type="ARBA" id="ARBA00024746"/>
    </source>
</evidence>
<dbReference type="Gene3D" id="2.30.30.910">
    <property type="match status" value="1"/>
</dbReference>
<reference evidence="10" key="1">
    <citation type="submission" date="2018-06" db="EMBL/GenBank/DDBJ databases">
        <title>Description of a new Polynucleobacter species.</title>
        <authorList>
            <person name="Hahn M.W."/>
        </authorList>
    </citation>
    <scope>NUCLEOTIDE SEQUENCE [LARGE SCALE GENOMIC DNA]</scope>
    <source>
        <strain evidence="10">MG-25-Pas1-D2</strain>
    </source>
</reference>
<proteinExistence type="inferred from homology"/>
<sequence>MTTIQNNPSVTTLPSATNNSSAAGSASAAISASASSASQIQDQFMTLLVAQMKYQDPTNPMNSAEMTSQMAQISTVDGVNKLNGSMNSLLTQMQTNEAYQASSMVGKSVMVPGNTLNLTKGQANFGVQLSAPASSLKVNVLNAAGQTVNVLTYGAEPAGTVPLSWNGKDAAGNQLPDGKYTFQLAANVAGKNVNPTGLTVASVTGILNPTANTSTQIMLDNNTTTNISNVAQIR</sequence>